<sequence length="103" mass="11564">MRRRTARRLFTDEFKQEALTLLASSGRSLAQVARELAVQPSVLRKWQRPLTTGVDKASEIALLKRATPLVGGLFAYIEGYCNRRRPHSAPGYITPDQAKLRVA</sequence>
<dbReference type="RefSeq" id="WP_111067563.1">
    <property type="nucleotide sequence ID" value="NZ_CP029829.1"/>
</dbReference>
<keyword evidence="2" id="KW-1185">Reference proteome</keyword>
<dbReference type="KEGG" id="azm:DM194_12325"/>
<dbReference type="EMBL" id="CP029829">
    <property type="protein sequence ID" value="AWU94966.1"/>
    <property type="molecule type" value="Genomic_DNA"/>
</dbReference>
<organism evidence="1 2">
    <name type="scientific">Azospirillum ramasamyi</name>
    <dbReference type="NCBI Taxonomy" id="682998"/>
    <lineage>
        <taxon>Bacteria</taxon>
        <taxon>Pseudomonadati</taxon>
        <taxon>Pseudomonadota</taxon>
        <taxon>Alphaproteobacteria</taxon>
        <taxon>Rhodospirillales</taxon>
        <taxon>Azospirillaceae</taxon>
        <taxon>Azospirillum</taxon>
    </lineage>
</organism>
<dbReference type="InterPro" id="IPR009057">
    <property type="entry name" value="Homeodomain-like_sf"/>
</dbReference>
<dbReference type="GO" id="GO:0006313">
    <property type="term" value="P:DNA transposition"/>
    <property type="evidence" value="ECO:0007669"/>
    <property type="project" value="InterPro"/>
</dbReference>
<dbReference type="GO" id="GO:0003677">
    <property type="term" value="F:DNA binding"/>
    <property type="evidence" value="ECO:0007669"/>
    <property type="project" value="InterPro"/>
</dbReference>
<protein>
    <recommendedName>
        <fullName evidence="3">Transposase</fullName>
    </recommendedName>
</protein>
<evidence type="ECO:0000313" key="2">
    <source>
        <dbReference type="Proteomes" id="UP000249605"/>
    </source>
</evidence>
<dbReference type="SUPFAM" id="SSF46689">
    <property type="entry name" value="Homeodomain-like"/>
    <property type="match status" value="1"/>
</dbReference>
<dbReference type="Gene3D" id="1.10.10.60">
    <property type="entry name" value="Homeodomain-like"/>
    <property type="match status" value="1"/>
</dbReference>
<dbReference type="Pfam" id="PF01527">
    <property type="entry name" value="HTH_Tnp_1"/>
    <property type="match status" value="1"/>
</dbReference>
<dbReference type="OrthoDB" id="9803878at2"/>
<proteinExistence type="predicted"/>
<reference evidence="1 2" key="1">
    <citation type="journal article" date="2019" name="Int. J. Syst. Evol. Microbiol.">
        <title>Azospirillum ramasamyi sp. nov., a novel diazotrophic bacterium isolated from fermented bovine products.</title>
        <authorList>
            <person name="Anandham R."/>
            <person name="Heo J."/>
            <person name="Krishnamoorthy R."/>
            <person name="SenthilKumar M."/>
            <person name="Gopal N.O."/>
            <person name="Kim S.J."/>
            <person name="Kwon S.W."/>
        </authorList>
    </citation>
    <scope>NUCLEOTIDE SEQUENCE [LARGE SCALE GENOMIC DNA]</scope>
    <source>
        <strain evidence="1 2">M2T2B2</strain>
    </source>
</reference>
<dbReference type="Proteomes" id="UP000249605">
    <property type="component" value="Chromosome"/>
</dbReference>
<name>A0A2U9S8P7_9PROT</name>
<dbReference type="AlphaFoldDB" id="A0A2U9S8P7"/>
<gene>
    <name evidence="1" type="ORF">DM194_12325</name>
</gene>
<dbReference type="GO" id="GO:0004803">
    <property type="term" value="F:transposase activity"/>
    <property type="evidence" value="ECO:0007669"/>
    <property type="project" value="InterPro"/>
</dbReference>
<evidence type="ECO:0008006" key="3">
    <source>
        <dbReference type="Google" id="ProtNLM"/>
    </source>
</evidence>
<accession>A0A2U9S8P7</accession>
<dbReference type="InterPro" id="IPR002514">
    <property type="entry name" value="Transposase_8"/>
</dbReference>
<evidence type="ECO:0000313" key="1">
    <source>
        <dbReference type="EMBL" id="AWU94966.1"/>
    </source>
</evidence>